<reference evidence="4 5" key="1">
    <citation type="submission" date="2024-10" db="EMBL/GenBank/DDBJ databases">
        <title>The Natural Products Discovery Center: Release of the First 8490 Sequenced Strains for Exploring Actinobacteria Biosynthetic Diversity.</title>
        <authorList>
            <person name="Kalkreuter E."/>
            <person name="Kautsar S.A."/>
            <person name="Yang D."/>
            <person name="Bader C.D."/>
            <person name="Teijaro C.N."/>
            <person name="Fluegel L."/>
            <person name="Davis C.M."/>
            <person name="Simpson J.R."/>
            <person name="Lauterbach L."/>
            <person name="Steele A.D."/>
            <person name="Gui C."/>
            <person name="Meng S."/>
            <person name="Li G."/>
            <person name="Viehrig K."/>
            <person name="Ye F."/>
            <person name="Su P."/>
            <person name="Kiefer A.F."/>
            <person name="Nichols A."/>
            <person name="Cepeda A.J."/>
            <person name="Yan W."/>
            <person name="Fan B."/>
            <person name="Jiang Y."/>
            <person name="Adhikari A."/>
            <person name="Zheng C.-J."/>
            <person name="Schuster L."/>
            <person name="Cowan T.M."/>
            <person name="Smanski M.J."/>
            <person name="Chevrette M.G."/>
            <person name="De Carvalho L.P.S."/>
            <person name="Shen B."/>
        </authorList>
    </citation>
    <scope>NUCLEOTIDE SEQUENCE [LARGE SCALE GENOMIC DNA]</scope>
    <source>
        <strain evidence="4 5">NPDC048229</strain>
    </source>
</reference>
<gene>
    <name evidence="4" type="ORF">ACGFYS_36160</name>
</gene>
<dbReference type="EMBL" id="JBICZW010000049">
    <property type="protein sequence ID" value="MFG3194347.1"/>
    <property type="molecule type" value="Genomic_DNA"/>
</dbReference>
<feature type="signal peptide" evidence="3">
    <location>
        <begin position="1"/>
        <end position="27"/>
    </location>
</feature>
<evidence type="ECO:0000313" key="4">
    <source>
        <dbReference type="EMBL" id="MFG3194347.1"/>
    </source>
</evidence>
<keyword evidence="2" id="KW-0812">Transmembrane</keyword>
<feature type="chain" id="PRO_5047542623" evidence="3">
    <location>
        <begin position="28"/>
        <end position="327"/>
    </location>
</feature>
<feature type="transmembrane region" description="Helical" evidence="2">
    <location>
        <begin position="299"/>
        <end position="320"/>
    </location>
</feature>
<organism evidence="4 5">
    <name type="scientific">Streptomyces omiyaensis</name>
    <dbReference type="NCBI Taxonomy" id="68247"/>
    <lineage>
        <taxon>Bacteria</taxon>
        <taxon>Bacillati</taxon>
        <taxon>Actinomycetota</taxon>
        <taxon>Actinomycetes</taxon>
        <taxon>Kitasatosporales</taxon>
        <taxon>Streptomycetaceae</taxon>
        <taxon>Streptomyces</taxon>
    </lineage>
</organism>
<comment type="caution">
    <text evidence="4">The sequence shown here is derived from an EMBL/GenBank/DDBJ whole genome shotgun (WGS) entry which is preliminary data.</text>
</comment>
<keyword evidence="2" id="KW-1133">Transmembrane helix</keyword>
<accession>A0ABW7C415</accession>
<dbReference type="RefSeq" id="WP_392884974.1">
    <property type="nucleotide sequence ID" value="NZ_JBICZW010000049.1"/>
</dbReference>
<feature type="compositionally biased region" description="Low complexity" evidence="1">
    <location>
        <begin position="251"/>
        <end position="264"/>
    </location>
</feature>
<feature type="region of interest" description="Disordered" evidence="1">
    <location>
        <begin position="29"/>
        <end position="79"/>
    </location>
</feature>
<feature type="region of interest" description="Disordered" evidence="1">
    <location>
        <begin position="239"/>
        <end position="280"/>
    </location>
</feature>
<evidence type="ECO:0000313" key="5">
    <source>
        <dbReference type="Proteomes" id="UP001604282"/>
    </source>
</evidence>
<dbReference type="Proteomes" id="UP001604282">
    <property type="component" value="Unassembled WGS sequence"/>
</dbReference>
<keyword evidence="2" id="KW-0472">Membrane</keyword>
<evidence type="ECO:0000256" key="1">
    <source>
        <dbReference type="SAM" id="MobiDB-lite"/>
    </source>
</evidence>
<proteinExistence type="predicted"/>
<protein>
    <submittedName>
        <fullName evidence="4">Uncharacterized protein</fullName>
    </submittedName>
</protein>
<evidence type="ECO:0000256" key="2">
    <source>
        <dbReference type="SAM" id="Phobius"/>
    </source>
</evidence>
<name>A0ABW7C415_9ACTN</name>
<keyword evidence="3" id="KW-0732">Signal</keyword>
<keyword evidence="5" id="KW-1185">Reference proteome</keyword>
<evidence type="ECO:0000256" key="3">
    <source>
        <dbReference type="SAM" id="SignalP"/>
    </source>
</evidence>
<sequence length="327" mass="32649">MRSALRTAVTVAAVAGAVLAPATTVFATTPGPAPATTAPTLSAKVPVTTTPPATTPSTVTPPATTAPATPAGESLGRRPLADGGHAALYRVATGSYLAVLHDPRGKTTGELKADGSGAGDQFGTVFVILEADGTVRSWRNPHPSGGDFSEVRDGCTVTRHAAAPFKGVSMALTNSPDGPVARLSQNGKVIATLDAGHLTALYGGARIKGLRDPIPSLQMRVHSGPIPWAGLGFPAVPEDCTTATDDEETEQATPTAPAPSASPTVRPQARTGAHTPQTVVVPKGSVAAGVEPTAVDHGLILAGGAALAGAGAAGVALALFRRRGTTD</sequence>
<feature type="compositionally biased region" description="Low complexity" evidence="1">
    <location>
        <begin position="29"/>
        <end position="71"/>
    </location>
</feature>